<sequence>MSEIGNQKATIIEVIPTSEFYFKRGIAAFQKNEMDRAKKYFSRAVTLSKNEEESIFASCQLAICYQHTGEYDESIEILDELIKSSGDIFAEAYYFQANNYAFLEDLEQSLLLVEQYLTLDPDGDFVDEASELQETLKMELNEF</sequence>
<dbReference type="EMBL" id="FNJW01000008">
    <property type="protein sequence ID" value="SDQ41421.1"/>
    <property type="molecule type" value="Genomic_DNA"/>
</dbReference>
<dbReference type="AlphaFoldDB" id="A0A1H1API5"/>
<dbReference type="InterPro" id="IPR011990">
    <property type="entry name" value="TPR-like_helical_dom_sf"/>
</dbReference>
<organism evidence="2 3">
    <name type="scientific">Carnobacterium viridans</name>
    <dbReference type="NCBI Taxonomy" id="174587"/>
    <lineage>
        <taxon>Bacteria</taxon>
        <taxon>Bacillati</taxon>
        <taxon>Bacillota</taxon>
        <taxon>Bacilli</taxon>
        <taxon>Lactobacillales</taxon>
        <taxon>Carnobacteriaceae</taxon>
        <taxon>Carnobacterium</taxon>
    </lineage>
</organism>
<dbReference type="OrthoDB" id="600613at2"/>
<dbReference type="SUPFAM" id="SSF48452">
    <property type="entry name" value="TPR-like"/>
    <property type="match status" value="1"/>
</dbReference>
<keyword evidence="1" id="KW-0802">TPR repeat</keyword>
<dbReference type="Proteomes" id="UP000199481">
    <property type="component" value="Unassembled WGS sequence"/>
</dbReference>
<name>A0A1H1API5_9LACT</name>
<evidence type="ECO:0000313" key="2">
    <source>
        <dbReference type="EMBL" id="SDQ41421.1"/>
    </source>
</evidence>
<feature type="repeat" description="TPR" evidence="1">
    <location>
        <begin position="90"/>
        <end position="123"/>
    </location>
</feature>
<reference evidence="3" key="1">
    <citation type="submission" date="2016-10" db="EMBL/GenBank/DDBJ databases">
        <authorList>
            <person name="Varghese N."/>
            <person name="Submissions S."/>
        </authorList>
    </citation>
    <scope>NUCLEOTIDE SEQUENCE [LARGE SCALE GENOMIC DNA]</scope>
    <source>
        <strain evidence="3">MPL-11</strain>
    </source>
</reference>
<feature type="repeat" description="TPR" evidence="1">
    <location>
        <begin position="18"/>
        <end position="51"/>
    </location>
</feature>
<accession>A0A1H1API5</accession>
<dbReference type="Gene3D" id="1.25.40.10">
    <property type="entry name" value="Tetratricopeptide repeat domain"/>
    <property type="match status" value="1"/>
</dbReference>
<dbReference type="InterPro" id="IPR019734">
    <property type="entry name" value="TPR_rpt"/>
</dbReference>
<evidence type="ECO:0000256" key="1">
    <source>
        <dbReference type="PROSITE-ProRule" id="PRU00339"/>
    </source>
</evidence>
<dbReference type="RefSeq" id="WP_035021424.1">
    <property type="nucleotide sequence ID" value="NZ_CP084916.1"/>
</dbReference>
<dbReference type="Pfam" id="PF13174">
    <property type="entry name" value="TPR_6"/>
    <property type="match status" value="1"/>
</dbReference>
<gene>
    <name evidence="2" type="ORF">SAMN04487752_2191</name>
</gene>
<evidence type="ECO:0000313" key="3">
    <source>
        <dbReference type="Proteomes" id="UP000199481"/>
    </source>
</evidence>
<proteinExistence type="predicted"/>
<dbReference type="SMART" id="SM00028">
    <property type="entry name" value="TPR"/>
    <property type="match status" value="3"/>
</dbReference>
<dbReference type="Pfam" id="PF13181">
    <property type="entry name" value="TPR_8"/>
    <property type="match status" value="2"/>
</dbReference>
<dbReference type="PROSITE" id="PS50005">
    <property type="entry name" value="TPR"/>
    <property type="match status" value="2"/>
</dbReference>
<protein>
    <submittedName>
        <fullName evidence="2">Tetratricopeptide repeat-containing protein</fullName>
    </submittedName>
</protein>
<keyword evidence="3" id="KW-1185">Reference proteome</keyword>